<evidence type="ECO:0000256" key="1">
    <source>
        <dbReference type="SAM" id="MobiDB-lite"/>
    </source>
</evidence>
<dbReference type="EMBL" id="JH817481">
    <property type="protein sequence ID" value="EKC25402.1"/>
    <property type="molecule type" value="Genomic_DNA"/>
</dbReference>
<reference evidence="2" key="1">
    <citation type="journal article" date="2012" name="Nature">
        <title>The oyster genome reveals stress adaptation and complexity of shell formation.</title>
        <authorList>
            <person name="Zhang G."/>
            <person name="Fang X."/>
            <person name="Guo X."/>
            <person name="Li L."/>
            <person name="Luo R."/>
            <person name="Xu F."/>
            <person name="Yang P."/>
            <person name="Zhang L."/>
            <person name="Wang X."/>
            <person name="Qi H."/>
            <person name="Xiong Z."/>
            <person name="Que H."/>
            <person name="Xie Y."/>
            <person name="Holland P.W."/>
            <person name="Paps J."/>
            <person name="Zhu Y."/>
            <person name="Wu F."/>
            <person name="Chen Y."/>
            <person name="Wang J."/>
            <person name="Peng C."/>
            <person name="Meng J."/>
            <person name="Yang L."/>
            <person name="Liu J."/>
            <person name="Wen B."/>
            <person name="Zhang N."/>
            <person name="Huang Z."/>
            <person name="Zhu Q."/>
            <person name="Feng Y."/>
            <person name="Mount A."/>
            <person name="Hedgecock D."/>
            <person name="Xu Z."/>
            <person name="Liu Y."/>
            <person name="Domazet-Loso T."/>
            <person name="Du Y."/>
            <person name="Sun X."/>
            <person name="Zhang S."/>
            <person name="Liu B."/>
            <person name="Cheng P."/>
            <person name="Jiang X."/>
            <person name="Li J."/>
            <person name="Fan D."/>
            <person name="Wang W."/>
            <person name="Fu W."/>
            <person name="Wang T."/>
            <person name="Wang B."/>
            <person name="Zhang J."/>
            <person name="Peng Z."/>
            <person name="Li Y."/>
            <person name="Li N."/>
            <person name="Wang J."/>
            <person name="Chen M."/>
            <person name="He Y."/>
            <person name="Tan F."/>
            <person name="Song X."/>
            <person name="Zheng Q."/>
            <person name="Huang R."/>
            <person name="Yang H."/>
            <person name="Du X."/>
            <person name="Chen L."/>
            <person name="Yang M."/>
            <person name="Gaffney P.M."/>
            <person name="Wang S."/>
            <person name="Luo L."/>
            <person name="She Z."/>
            <person name="Ming Y."/>
            <person name="Huang W."/>
            <person name="Zhang S."/>
            <person name="Huang B."/>
            <person name="Zhang Y."/>
            <person name="Qu T."/>
            <person name="Ni P."/>
            <person name="Miao G."/>
            <person name="Wang J."/>
            <person name="Wang Q."/>
            <person name="Steinberg C.E."/>
            <person name="Wang H."/>
            <person name="Li N."/>
            <person name="Qian L."/>
            <person name="Zhang G."/>
            <person name="Li Y."/>
            <person name="Yang H."/>
            <person name="Liu X."/>
            <person name="Wang J."/>
            <person name="Yin Y."/>
            <person name="Wang J."/>
        </authorList>
    </citation>
    <scope>NUCLEOTIDE SEQUENCE [LARGE SCALE GENOMIC DNA]</scope>
    <source>
        <strain evidence="2">05x7-T-G4-1.051#20</strain>
    </source>
</reference>
<dbReference type="InParanoid" id="K1PN16"/>
<dbReference type="AlphaFoldDB" id="K1PN16"/>
<protein>
    <submittedName>
        <fullName evidence="2">Uncharacterized protein</fullName>
    </submittedName>
</protein>
<dbReference type="HOGENOM" id="CLU_2006093_0_0_1"/>
<name>K1PN16_MAGGI</name>
<feature type="region of interest" description="Disordered" evidence="1">
    <location>
        <begin position="31"/>
        <end position="51"/>
    </location>
</feature>
<sequence>MYTQKNQFTHEQLPMCDKDISVQKQAQRDSYHISSALSKANSKGPRPPHVPSIGDLVYLYSDRDKTNTRPRYIVVSKNDEWLYIKKFAGQQLRSHSYKVKTNQCFCVPTDLPTLPPKHQQHFVH</sequence>
<feature type="compositionally biased region" description="Polar residues" evidence="1">
    <location>
        <begin position="32"/>
        <end position="41"/>
    </location>
</feature>
<evidence type="ECO:0000313" key="2">
    <source>
        <dbReference type="EMBL" id="EKC25402.1"/>
    </source>
</evidence>
<accession>K1PN16</accession>
<proteinExistence type="predicted"/>
<gene>
    <name evidence="2" type="ORF">CGI_10007472</name>
</gene>
<organism evidence="2">
    <name type="scientific">Magallana gigas</name>
    <name type="common">Pacific oyster</name>
    <name type="synonym">Crassostrea gigas</name>
    <dbReference type="NCBI Taxonomy" id="29159"/>
    <lineage>
        <taxon>Eukaryota</taxon>
        <taxon>Metazoa</taxon>
        <taxon>Spiralia</taxon>
        <taxon>Lophotrochozoa</taxon>
        <taxon>Mollusca</taxon>
        <taxon>Bivalvia</taxon>
        <taxon>Autobranchia</taxon>
        <taxon>Pteriomorphia</taxon>
        <taxon>Ostreida</taxon>
        <taxon>Ostreoidea</taxon>
        <taxon>Ostreidae</taxon>
        <taxon>Magallana</taxon>
    </lineage>
</organism>